<organism evidence="1">
    <name type="scientific">marine metagenome</name>
    <dbReference type="NCBI Taxonomy" id="408172"/>
    <lineage>
        <taxon>unclassified sequences</taxon>
        <taxon>metagenomes</taxon>
        <taxon>ecological metagenomes</taxon>
    </lineage>
</organism>
<dbReference type="EMBL" id="UINC01201087">
    <property type="protein sequence ID" value="SVE20268.1"/>
    <property type="molecule type" value="Genomic_DNA"/>
</dbReference>
<evidence type="ECO:0000313" key="1">
    <source>
        <dbReference type="EMBL" id="SVE20268.1"/>
    </source>
</evidence>
<dbReference type="AlphaFoldDB" id="A0A383BLJ8"/>
<reference evidence="1" key="1">
    <citation type="submission" date="2018-05" db="EMBL/GenBank/DDBJ databases">
        <authorList>
            <person name="Lanie J.A."/>
            <person name="Ng W.-L."/>
            <person name="Kazmierczak K.M."/>
            <person name="Andrzejewski T.M."/>
            <person name="Davidsen T.M."/>
            <person name="Wayne K.J."/>
            <person name="Tettelin H."/>
            <person name="Glass J.I."/>
            <person name="Rusch D."/>
            <person name="Podicherti R."/>
            <person name="Tsui H.-C.T."/>
            <person name="Winkler M.E."/>
        </authorList>
    </citation>
    <scope>NUCLEOTIDE SEQUENCE</scope>
</reference>
<gene>
    <name evidence="1" type="ORF">METZ01_LOCUS473122</name>
</gene>
<proteinExistence type="predicted"/>
<feature type="non-terminal residue" evidence="1">
    <location>
        <position position="169"/>
    </location>
</feature>
<name>A0A383BLJ8_9ZZZZ</name>
<accession>A0A383BLJ8</accession>
<sequence length="169" mass="18687">MNFEDNRNNRNYNDNCADDNEIAIANSTDSDISLTDDSDNCPNCGSDETDSVDGYEYCICGLELGPSDYDHGFVPTNPNPVLGAPVELGSTMGPTRDRVLRRLDRLHRRETRVKPNFVDGVKEQLTNSPIGVALYRATADIIDTADSKEKLGMMRHSLRGARQMSKGDT</sequence>
<protein>
    <submittedName>
        <fullName evidence="1">Uncharacterized protein</fullName>
    </submittedName>
</protein>